<accession>A0A1G1WAX6</accession>
<dbReference type="InterPro" id="IPR003509">
    <property type="entry name" value="UPF0102_YraN-like"/>
</dbReference>
<comment type="caution">
    <text evidence="3">The sequence shown here is derived from an EMBL/GenBank/DDBJ whole genome shotgun (WGS) entry which is preliminary data.</text>
</comment>
<evidence type="ECO:0000256" key="2">
    <source>
        <dbReference type="HAMAP-Rule" id="MF_00048"/>
    </source>
</evidence>
<evidence type="ECO:0000313" key="4">
    <source>
        <dbReference type="Proteomes" id="UP000177103"/>
    </source>
</evidence>
<dbReference type="NCBIfam" id="NF009150">
    <property type="entry name" value="PRK12497.1-3"/>
    <property type="match status" value="1"/>
</dbReference>
<organism evidence="3 4">
    <name type="scientific">Candidatus Woykebacteria bacterium RBG_13_40_7b</name>
    <dbReference type="NCBI Taxonomy" id="1802594"/>
    <lineage>
        <taxon>Bacteria</taxon>
        <taxon>Candidatus Woykeibacteriota</taxon>
    </lineage>
</organism>
<dbReference type="SUPFAM" id="SSF52980">
    <property type="entry name" value="Restriction endonuclease-like"/>
    <property type="match status" value="1"/>
</dbReference>
<dbReference type="Pfam" id="PF02021">
    <property type="entry name" value="UPF0102"/>
    <property type="match status" value="1"/>
</dbReference>
<name>A0A1G1WAX6_9BACT</name>
<comment type="similarity">
    <text evidence="1 2">Belongs to the UPF0102 family.</text>
</comment>
<dbReference type="AlphaFoldDB" id="A0A1G1WAX6"/>
<protein>
    <recommendedName>
        <fullName evidence="2">UPF0102 protein A2Y57_00255</fullName>
    </recommendedName>
</protein>
<dbReference type="GO" id="GO:0003676">
    <property type="term" value="F:nucleic acid binding"/>
    <property type="evidence" value="ECO:0007669"/>
    <property type="project" value="InterPro"/>
</dbReference>
<dbReference type="Gene3D" id="3.40.1350.10">
    <property type="match status" value="1"/>
</dbReference>
<dbReference type="HAMAP" id="MF_00048">
    <property type="entry name" value="UPF0102"/>
    <property type="match status" value="1"/>
</dbReference>
<proteinExistence type="inferred from homology"/>
<dbReference type="CDD" id="cd20736">
    <property type="entry name" value="PoNe_Nuclease"/>
    <property type="match status" value="1"/>
</dbReference>
<dbReference type="PANTHER" id="PTHR34039:SF1">
    <property type="entry name" value="UPF0102 PROTEIN YRAN"/>
    <property type="match status" value="1"/>
</dbReference>
<gene>
    <name evidence="3" type="ORF">A2Y57_00255</name>
</gene>
<dbReference type="PANTHER" id="PTHR34039">
    <property type="entry name" value="UPF0102 PROTEIN YRAN"/>
    <property type="match status" value="1"/>
</dbReference>
<dbReference type="InterPro" id="IPR011856">
    <property type="entry name" value="tRNA_endonuc-like_dom_sf"/>
</dbReference>
<evidence type="ECO:0000313" key="3">
    <source>
        <dbReference type="EMBL" id="OGY24833.1"/>
    </source>
</evidence>
<dbReference type="NCBIfam" id="NF009154">
    <property type="entry name" value="PRK12497.3-3"/>
    <property type="match status" value="1"/>
</dbReference>
<reference evidence="3 4" key="1">
    <citation type="journal article" date="2016" name="Nat. Commun.">
        <title>Thousands of microbial genomes shed light on interconnected biogeochemical processes in an aquifer system.</title>
        <authorList>
            <person name="Anantharaman K."/>
            <person name="Brown C.T."/>
            <person name="Hug L.A."/>
            <person name="Sharon I."/>
            <person name="Castelle C.J."/>
            <person name="Probst A.J."/>
            <person name="Thomas B.C."/>
            <person name="Singh A."/>
            <person name="Wilkins M.J."/>
            <person name="Karaoz U."/>
            <person name="Brodie E.L."/>
            <person name="Williams K.H."/>
            <person name="Hubbard S.S."/>
            <person name="Banfield J.F."/>
        </authorList>
    </citation>
    <scope>NUCLEOTIDE SEQUENCE [LARGE SCALE GENOMIC DNA]</scope>
</reference>
<dbReference type="EMBL" id="MHCQ01000012">
    <property type="protein sequence ID" value="OGY24833.1"/>
    <property type="molecule type" value="Genomic_DNA"/>
</dbReference>
<evidence type="ECO:0000256" key="1">
    <source>
        <dbReference type="ARBA" id="ARBA00006738"/>
    </source>
</evidence>
<sequence length="119" mass="13717">MKRGDLGRLGEDLAAEYLKKQGYKILDRNFHSRVGELDIVAQDKETLVFIEVKTRWSKKFGLPVEAITSWKLKSILKTAEYYKLLHSSLPDSLRIDAVAIEIDQNNNPLKFDHLKNISM</sequence>
<dbReference type="InterPro" id="IPR011335">
    <property type="entry name" value="Restrct_endonuc-II-like"/>
</dbReference>
<dbReference type="Proteomes" id="UP000177103">
    <property type="component" value="Unassembled WGS sequence"/>
</dbReference>